<keyword evidence="1" id="KW-0808">Transferase</keyword>
<gene>
    <name evidence="1" type="ORF">LX16_3912</name>
</gene>
<dbReference type="PANTHER" id="PTHR37807">
    <property type="entry name" value="OS07G0160300 PROTEIN"/>
    <property type="match status" value="1"/>
</dbReference>
<dbReference type="OrthoDB" id="3819922at2"/>
<dbReference type="InterPro" id="IPR027417">
    <property type="entry name" value="P-loop_NTPase"/>
</dbReference>
<name>A0A562UY03_9ACTN</name>
<dbReference type="Pfam" id="PF13671">
    <property type="entry name" value="AAA_33"/>
    <property type="match status" value="1"/>
</dbReference>
<dbReference type="RefSeq" id="WP_147141074.1">
    <property type="nucleotide sequence ID" value="NZ_BAABIJ010000003.1"/>
</dbReference>
<proteinExistence type="predicted"/>
<sequence length="170" mass="18549">MAPTPTLILLCGLPGTGKTTVAERLVARLRVPYLRMDTVEQAIRDSGELAGELHAVGYLTCHRIADDQLRAGLSVLVECVNPLPETRDAWRRVASAAGADIREVELVCSDGDVHRRRIEQRETDVPGLVKPDWGAVRARRYEPWDRPPLTVDTAHVTPEEAAATIAAALG</sequence>
<dbReference type="EMBL" id="VLLL01000007">
    <property type="protein sequence ID" value="TWJ10495.1"/>
    <property type="molecule type" value="Genomic_DNA"/>
</dbReference>
<dbReference type="PANTHER" id="PTHR37807:SF3">
    <property type="entry name" value="OS07G0160300 PROTEIN"/>
    <property type="match status" value="1"/>
</dbReference>
<protein>
    <submittedName>
        <fullName evidence="1">Putative kinase</fullName>
    </submittedName>
</protein>
<evidence type="ECO:0000313" key="2">
    <source>
        <dbReference type="Proteomes" id="UP000321617"/>
    </source>
</evidence>
<keyword evidence="1" id="KW-0418">Kinase</keyword>
<dbReference type="Gene3D" id="3.40.50.300">
    <property type="entry name" value="P-loop containing nucleotide triphosphate hydrolases"/>
    <property type="match status" value="1"/>
</dbReference>
<keyword evidence="2" id="KW-1185">Reference proteome</keyword>
<organism evidence="1 2">
    <name type="scientific">Stackebrandtia albiflava</name>
    <dbReference type="NCBI Taxonomy" id="406432"/>
    <lineage>
        <taxon>Bacteria</taxon>
        <taxon>Bacillati</taxon>
        <taxon>Actinomycetota</taxon>
        <taxon>Actinomycetes</taxon>
        <taxon>Glycomycetales</taxon>
        <taxon>Glycomycetaceae</taxon>
        <taxon>Stackebrandtia</taxon>
    </lineage>
</organism>
<dbReference type="Proteomes" id="UP000321617">
    <property type="component" value="Unassembled WGS sequence"/>
</dbReference>
<dbReference type="SUPFAM" id="SSF52540">
    <property type="entry name" value="P-loop containing nucleoside triphosphate hydrolases"/>
    <property type="match status" value="1"/>
</dbReference>
<accession>A0A562UY03</accession>
<dbReference type="GO" id="GO:0016301">
    <property type="term" value="F:kinase activity"/>
    <property type="evidence" value="ECO:0007669"/>
    <property type="project" value="UniProtKB-KW"/>
</dbReference>
<reference evidence="1 2" key="1">
    <citation type="journal article" date="2013" name="Stand. Genomic Sci.">
        <title>Genomic Encyclopedia of Type Strains, Phase I: The one thousand microbial genomes (KMG-I) project.</title>
        <authorList>
            <person name="Kyrpides N.C."/>
            <person name="Woyke T."/>
            <person name="Eisen J.A."/>
            <person name="Garrity G."/>
            <person name="Lilburn T.G."/>
            <person name="Beck B.J."/>
            <person name="Whitman W.B."/>
            <person name="Hugenholtz P."/>
            <person name="Klenk H.P."/>
        </authorList>
    </citation>
    <scope>NUCLEOTIDE SEQUENCE [LARGE SCALE GENOMIC DNA]</scope>
    <source>
        <strain evidence="1 2">DSM 45044</strain>
    </source>
</reference>
<evidence type="ECO:0000313" key="1">
    <source>
        <dbReference type="EMBL" id="TWJ10495.1"/>
    </source>
</evidence>
<comment type="caution">
    <text evidence="1">The sequence shown here is derived from an EMBL/GenBank/DDBJ whole genome shotgun (WGS) entry which is preliminary data.</text>
</comment>
<dbReference type="AlphaFoldDB" id="A0A562UY03"/>